<protein>
    <submittedName>
        <fullName evidence="1">Uncharacterized protein</fullName>
    </submittedName>
</protein>
<dbReference type="InterPro" id="IPR058087">
    <property type="entry name" value="XAC2610_dom"/>
</dbReference>
<evidence type="ECO:0000313" key="2">
    <source>
        <dbReference type="Proteomes" id="UP001070176"/>
    </source>
</evidence>
<gene>
    <name evidence="1" type="ORF">OEA66_11055</name>
</gene>
<keyword evidence="2" id="KW-1185">Reference proteome</keyword>
<dbReference type="Proteomes" id="UP001070176">
    <property type="component" value="Unassembled WGS sequence"/>
</dbReference>
<dbReference type="SUPFAM" id="SSF69318">
    <property type="entry name" value="Integrin alpha N-terminal domain"/>
    <property type="match status" value="1"/>
</dbReference>
<dbReference type="NCBIfam" id="NF047539">
    <property type="entry name" value="XAC2610_fam"/>
    <property type="match status" value="1"/>
</dbReference>
<reference evidence="1" key="1">
    <citation type="submission" date="2022-10" db="EMBL/GenBank/DDBJ databases">
        <title>Chryseobacterium sp. nov., a novel bacterial species.</title>
        <authorList>
            <person name="Cao Y."/>
        </authorList>
    </citation>
    <scope>NUCLEOTIDE SEQUENCE</scope>
    <source>
        <strain evidence="1">KC 927</strain>
    </source>
</reference>
<dbReference type="RefSeq" id="WP_267281420.1">
    <property type="nucleotide sequence ID" value="NZ_JAOVZV010000010.1"/>
</dbReference>
<dbReference type="InterPro" id="IPR028994">
    <property type="entry name" value="Integrin_alpha_N"/>
</dbReference>
<sequence>MNSGKLPLMLVCFGMFCNAQNYFELQNVSKTYNVIANIESCGENKCNGKATIDLYDKSTMKKYQTLSSSNFYLDFDEIRKPILDSLKNSIIFDDFNFDGIDDVAVRNGNSNNKNPFYEVYINDSAKQFVLNNDFNDLIHSKSGMFKTDSARQRIITYQENGCCWNLSSEYQFFPNKGLVKVLEFEEDTRDPKKVVTVKREFIDYKWFSKTTTYPKELYSKEK</sequence>
<comment type="caution">
    <text evidence="1">The sequence shown here is derived from an EMBL/GenBank/DDBJ whole genome shotgun (WGS) entry which is preliminary data.</text>
</comment>
<organism evidence="1 2">
    <name type="scientific">Chryseobacterium luquanense</name>
    <dbReference type="NCBI Taxonomy" id="2983766"/>
    <lineage>
        <taxon>Bacteria</taxon>
        <taxon>Pseudomonadati</taxon>
        <taxon>Bacteroidota</taxon>
        <taxon>Flavobacteriia</taxon>
        <taxon>Flavobacteriales</taxon>
        <taxon>Weeksellaceae</taxon>
        <taxon>Chryseobacterium group</taxon>
        <taxon>Chryseobacterium</taxon>
    </lineage>
</organism>
<name>A0ABT3Y424_9FLAO</name>
<proteinExistence type="predicted"/>
<evidence type="ECO:0000313" key="1">
    <source>
        <dbReference type="EMBL" id="MCX8532889.1"/>
    </source>
</evidence>
<dbReference type="EMBL" id="JAOVZV010000010">
    <property type="protein sequence ID" value="MCX8532889.1"/>
    <property type="molecule type" value="Genomic_DNA"/>
</dbReference>
<accession>A0ABT3Y424</accession>